<evidence type="ECO:0000256" key="9">
    <source>
        <dbReference type="ARBA" id="ARBA00022989"/>
    </source>
</evidence>
<dbReference type="EC" id="2.4.1.-" evidence="13"/>
<dbReference type="Gene3D" id="3.90.550.50">
    <property type="match status" value="1"/>
</dbReference>
<evidence type="ECO:0000256" key="2">
    <source>
        <dbReference type="ARBA" id="ARBA00004323"/>
    </source>
</evidence>
<dbReference type="FunFam" id="3.90.550.50:FF:000027">
    <property type="entry name" value="Hexosyltransferase"/>
    <property type="match status" value="1"/>
</dbReference>
<keyword evidence="5 13" id="KW-0328">Glycosyltransferase</keyword>
<comment type="pathway">
    <text evidence="3">Protein modification; protein glycosylation.</text>
</comment>
<evidence type="ECO:0000256" key="6">
    <source>
        <dbReference type="ARBA" id="ARBA00022679"/>
    </source>
</evidence>
<protein>
    <recommendedName>
        <fullName evidence="13">Hexosyltransferase</fullName>
        <ecNumber evidence="13">2.4.1.-</ecNumber>
    </recommendedName>
</protein>
<comment type="similarity">
    <text evidence="4 13">Belongs to the glycosyltransferase 31 family.</text>
</comment>
<keyword evidence="15" id="KW-1185">Reference proteome</keyword>
<organism evidence="14 15">
    <name type="scientific">Rhynchospora breviuscula</name>
    <dbReference type="NCBI Taxonomy" id="2022672"/>
    <lineage>
        <taxon>Eukaryota</taxon>
        <taxon>Viridiplantae</taxon>
        <taxon>Streptophyta</taxon>
        <taxon>Embryophyta</taxon>
        <taxon>Tracheophyta</taxon>
        <taxon>Spermatophyta</taxon>
        <taxon>Magnoliopsida</taxon>
        <taxon>Liliopsida</taxon>
        <taxon>Poales</taxon>
        <taxon>Cyperaceae</taxon>
        <taxon>Cyperoideae</taxon>
        <taxon>Rhynchosporeae</taxon>
        <taxon>Rhynchospora</taxon>
    </lineage>
</organism>
<accession>A0A9Q0HU64</accession>
<evidence type="ECO:0000256" key="13">
    <source>
        <dbReference type="RuleBase" id="RU363063"/>
    </source>
</evidence>
<dbReference type="PANTHER" id="PTHR11214:SF363">
    <property type="entry name" value="HEXOSYLTRANSFERASE"/>
    <property type="match status" value="1"/>
</dbReference>
<comment type="caution">
    <text evidence="14">The sequence shown here is derived from an EMBL/GenBank/DDBJ whole genome shotgun (WGS) entry which is preliminary data.</text>
</comment>
<comment type="cofactor">
    <cofactor evidence="1 13">
        <name>Mn(2+)</name>
        <dbReference type="ChEBI" id="CHEBI:29035"/>
    </cofactor>
</comment>
<sequence>MVMKPASYPKPSTSTVSLILLPLIIFILITLIVFPNESKLQAATSDCTTSTTYADFTERVKVKPDIRLLIGVLTLPGNYERRNLVRLAYGFQPEHSGHVDVKFVFCNVTKEEDIVLVALEIMKYDDIIILDCAENMDGGKTYTYFSSLPKIFDDEPYDYVMKTDDDTYLRLNNLVDTLKRLPRESLYFGLMTPCFGTKADHYMSGMGYVVSWDLVEWISTSDVARSHHTGPEDLITGKWFRDGGKAVHMYDATPAMYDYFQPPHLCYRHEFIPDTVAVHKLKDNQRWVRTLKYFNVTDGLKPSKLYHLP</sequence>
<keyword evidence="6" id="KW-0808">Transferase</keyword>
<evidence type="ECO:0000313" key="15">
    <source>
        <dbReference type="Proteomes" id="UP001151287"/>
    </source>
</evidence>
<evidence type="ECO:0000256" key="10">
    <source>
        <dbReference type="ARBA" id="ARBA00023034"/>
    </source>
</evidence>
<dbReference type="Pfam" id="PF01762">
    <property type="entry name" value="Galactosyl_T"/>
    <property type="match status" value="1"/>
</dbReference>
<evidence type="ECO:0000256" key="4">
    <source>
        <dbReference type="ARBA" id="ARBA00008661"/>
    </source>
</evidence>
<comment type="subcellular location">
    <subcellularLocation>
        <location evidence="2 13">Golgi apparatus membrane</location>
        <topology evidence="2 13">Single-pass type II membrane protein</topology>
    </subcellularLocation>
</comment>
<evidence type="ECO:0000313" key="14">
    <source>
        <dbReference type="EMBL" id="KAJ1698637.1"/>
    </source>
</evidence>
<evidence type="ECO:0000256" key="1">
    <source>
        <dbReference type="ARBA" id="ARBA00001936"/>
    </source>
</evidence>
<evidence type="ECO:0000256" key="8">
    <source>
        <dbReference type="ARBA" id="ARBA00022968"/>
    </source>
</evidence>
<evidence type="ECO:0000256" key="3">
    <source>
        <dbReference type="ARBA" id="ARBA00004922"/>
    </source>
</evidence>
<keyword evidence="11 13" id="KW-0472">Membrane</keyword>
<keyword evidence="12 13" id="KW-0464">Manganese</keyword>
<dbReference type="InterPro" id="IPR002659">
    <property type="entry name" value="Glyco_trans_31"/>
</dbReference>
<evidence type="ECO:0000256" key="5">
    <source>
        <dbReference type="ARBA" id="ARBA00022676"/>
    </source>
</evidence>
<evidence type="ECO:0000256" key="11">
    <source>
        <dbReference type="ARBA" id="ARBA00023136"/>
    </source>
</evidence>
<dbReference type="AlphaFoldDB" id="A0A9Q0HU64"/>
<dbReference type="Proteomes" id="UP001151287">
    <property type="component" value="Unassembled WGS sequence"/>
</dbReference>
<evidence type="ECO:0000256" key="12">
    <source>
        <dbReference type="ARBA" id="ARBA00023211"/>
    </source>
</evidence>
<feature type="transmembrane region" description="Helical" evidence="13">
    <location>
        <begin position="12"/>
        <end position="34"/>
    </location>
</feature>
<gene>
    <name evidence="14" type="ORF">LUZ63_007149</name>
</gene>
<keyword evidence="9 13" id="KW-1133">Transmembrane helix</keyword>
<evidence type="ECO:0000256" key="7">
    <source>
        <dbReference type="ARBA" id="ARBA00022692"/>
    </source>
</evidence>
<proteinExistence type="inferred from homology"/>
<keyword evidence="10 13" id="KW-0333">Golgi apparatus</keyword>
<dbReference type="GO" id="GO:0000139">
    <property type="term" value="C:Golgi membrane"/>
    <property type="evidence" value="ECO:0007669"/>
    <property type="project" value="UniProtKB-SubCell"/>
</dbReference>
<reference evidence="14" key="1">
    <citation type="journal article" date="2022" name="Cell">
        <title>Repeat-based holocentromeres influence genome architecture and karyotype evolution.</title>
        <authorList>
            <person name="Hofstatter P.G."/>
            <person name="Thangavel G."/>
            <person name="Lux T."/>
            <person name="Neumann P."/>
            <person name="Vondrak T."/>
            <person name="Novak P."/>
            <person name="Zhang M."/>
            <person name="Costa L."/>
            <person name="Castellani M."/>
            <person name="Scott A."/>
            <person name="Toegelov H."/>
            <person name="Fuchs J."/>
            <person name="Mata-Sucre Y."/>
            <person name="Dias Y."/>
            <person name="Vanzela A.L.L."/>
            <person name="Huettel B."/>
            <person name="Almeida C.C.S."/>
            <person name="Simkova H."/>
            <person name="Souza G."/>
            <person name="Pedrosa-Harand A."/>
            <person name="Macas J."/>
            <person name="Mayer K.F.X."/>
            <person name="Houben A."/>
            <person name="Marques A."/>
        </authorList>
    </citation>
    <scope>NUCLEOTIDE SEQUENCE</scope>
    <source>
        <strain evidence="14">RhyBre1mFocal</strain>
    </source>
</reference>
<keyword evidence="8 13" id="KW-0735">Signal-anchor</keyword>
<dbReference type="OrthoDB" id="2139606at2759"/>
<dbReference type="PANTHER" id="PTHR11214">
    <property type="entry name" value="BETA-1,3-N-ACETYLGLUCOSAMINYLTRANSFERASE"/>
    <property type="match status" value="1"/>
</dbReference>
<name>A0A9Q0HU64_9POAL</name>
<dbReference type="GO" id="GO:0016758">
    <property type="term" value="F:hexosyltransferase activity"/>
    <property type="evidence" value="ECO:0007669"/>
    <property type="project" value="InterPro"/>
</dbReference>
<dbReference type="EMBL" id="JAMQYH010000002">
    <property type="protein sequence ID" value="KAJ1698637.1"/>
    <property type="molecule type" value="Genomic_DNA"/>
</dbReference>
<keyword evidence="7 13" id="KW-0812">Transmembrane</keyword>